<dbReference type="OrthoDB" id="1364128at2"/>
<evidence type="ECO:0000313" key="2">
    <source>
        <dbReference type="EMBL" id="PKU24152.1"/>
    </source>
</evidence>
<evidence type="ECO:0000256" key="1">
    <source>
        <dbReference type="SAM" id="SignalP"/>
    </source>
</evidence>
<dbReference type="Pfam" id="PF10604">
    <property type="entry name" value="Polyketide_cyc2"/>
    <property type="match status" value="1"/>
</dbReference>
<keyword evidence="3" id="KW-1185">Reference proteome</keyword>
<proteinExistence type="predicted"/>
<dbReference type="Gene3D" id="3.30.530.20">
    <property type="match status" value="1"/>
</dbReference>
<dbReference type="SUPFAM" id="SSF55961">
    <property type="entry name" value="Bet v1-like"/>
    <property type="match status" value="1"/>
</dbReference>
<name>A0A2N3PUS1_9PROT</name>
<reference evidence="3" key="1">
    <citation type="submission" date="2017-12" db="EMBL/GenBank/DDBJ databases">
        <title>Draft genome sequence of Telmatospirillum siberiense 26-4b1T, an acidotolerant peatland alphaproteobacterium potentially involved in sulfur cycling.</title>
        <authorList>
            <person name="Hausmann B."/>
            <person name="Pjevac P."/>
            <person name="Schreck K."/>
            <person name="Herbold C.W."/>
            <person name="Daims H."/>
            <person name="Wagner M."/>
            <person name="Pester M."/>
            <person name="Loy A."/>
        </authorList>
    </citation>
    <scope>NUCLEOTIDE SEQUENCE [LARGE SCALE GENOMIC DNA]</scope>
    <source>
        <strain evidence="3">26-4b1</strain>
    </source>
</reference>
<dbReference type="EMBL" id="PIUM01000013">
    <property type="protein sequence ID" value="PKU24152.1"/>
    <property type="molecule type" value="Genomic_DNA"/>
</dbReference>
<dbReference type="PANTHER" id="PTHR39332">
    <property type="entry name" value="BLL4707 PROTEIN"/>
    <property type="match status" value="1"/>
</dbReference>
<gene>
    <name evidence="2" type="ORF">CWS72_12500</name>
</gene>
<comment type="caution">
    <text evidence="2">The sequence shown here is derived from an EMBL/GenBank/DDBJ whole genome shotgun (WGS) entry which is preliminary data.</text>
</comment>
<sequence>MFRKIIFTAILASAASFASGGSAHAIDVEKHVPVAAAPSAAWRAIGDFCGIAQWHPAVAKCELSRRDGITYRTLSLNGGGTLVEKLLSWDAAHRRYSYGIVDGPLPVAGYRSTISVRRGAHGAIITWGGTFSAKGVPDDKAKAVIAEIYTGGLDSLAGKLTVSRR</sequence>
<accession>A0A2N3PUS1</accession>
<evidence type="ECO:0000313" key="3">
    <source>
        <dbReference type="Proteomes" id="UP000233293"/>
    </source>
</evidence>
<dbReference type="AlphaFoldDB" id="A0A2N3PUS1"/>
<dbReference type="Proteomes" id="UP000233293">
    <property type="component" value="Unassembled WGS sequence"/>
</dbReference>
<feature type="signal peptide" evidence="1">
    <location>
        <begin position="1"/>
        <end position="25"/>
    </location>
</feature>
<dbReference type="PANTHER" id="PTHR39332:SF7">
    <property type="entry name" value="SRPBCC FAMILY PROTEIN"/>
    <property type="match status" value="1"/>
</dbReference>
<dbReference type="InterPro" id="IPR023393">
    <property type="entry name" value="START-like_dom_sf"/>
</dbReference>
<dbReference type="RefSeq" id="WP_101250947.1">
    <property type="nucleotide sequence ID" value="NZ_PIUM01000013.1"/>
</dbReference>
<protein>
    <submittedName>
        <fullName evidence="2">SRPBCC family protein</fullName>
    </submittedName>
</protein>
<feature type="chain" id="PRO_5014982107" evidence="1">
    <location>
        <begin position="26"/>
        <end position="165"/>
    </location>
</feature>
<dbReference type="InterPro" id="IPR019587">
    <property type="entry name" value="Polyketide_cyclase/dehydratase"/>
</dbReference>
<keyword evidence="1" id="KW-0732">Signal</keyword>
<organism evidence="2 3">
    <name type="scientific">Telmatospirillum siberiense</name>
    <dbReference type="NCBI Taxonomy" id="382514"/>
    <lineage>
        <taxon>Bacteria</taxon>
        <taxon>Pseudomonadati</taxon>
        <taxon>Pseudomonadota</taxon>
        <taxon>Alphaproteobacteria</taxon>
        <taxon>Rhodospirillales</taxon>
        <taxon>Rhodospirillaceae</taxon>
        <taxon>Telmatospirillum</taxon>
    </lineage>
</organism>
<dbReference type="CDD" id="cd07821">
    <property type="entry name" value="PYR_PYL_RCAR_like"/>
    <property type="match status" value="1"/>
</dbReference>